<evidence type="ECO:0000313" key="2">
    <source>
        <dbReference type="EMBL" id="OGY12022.1"/>
    </source>
</evidence>
<name>A0A1G1V9Z5_9BACT</name>
<protein>
    <recommendedName>
        <fullName evidence="1">Methyltransferase type 11 domain-containing protein</fullName>
    </recommendedName>
</protein>
<dbReference type="GO" id="GO:0008757">
    <property type="term" value="F:S-adenosylmethionine-dependent methyltransferase activity"/>
    <property type="evidence" value="ECO:0007669"/>
    <property type="project" value="InterPro"/>
</dbReference>
<accession>A0A1G1V9Z5</accession>
<dbReference type="InterPro" id="IPR029063">
    <property type="entry name" value="SAM-dependent_MTases_sf"/>
</dbReference>
<organism evidence="2 3">
    <name type="scientific">Candidatus Blackburnbacteria bacterium RIFCSPHIGHO2_02_FULL_44_20</name>
    <dbReference type="NCBI Taxonomy" id="1797516"/>
    <lineage>
        <taxon>Bacteria</taxon>
        <taxon>Candidatus Blackburniibacteriota</taxon>
    </lineage>
</organism>
<dbReference type="SUPFAM" id="SSF53335">
    <property type="entry name" value="S-adenosyl-L-methionine-dependent methyltransferases"/>
    <property type="match status" value="1"/>
</dbReference>
<dbReference type="InterPro" id="IPR013216">
    <property type="entry name" value="Methyltransf_11"/>
</dbReference>
<evidence type="ECO:0000313" key="3">
    <source>
        <dbReference type="Proteomes" id="UP000178319"/>
    </source>
</evidence>
<sequence length="191" mass="22669">MKNIFRFSAYSTTQEFRGSLIVETYKNWLTKNDRVLDVGCGTGIVSKQLADYFKIKIVGCDIKNYLKRDIKFVKMAYKDKLPLPKNSFDTAMLNDVLHHADWDDQEILLREALRVSKKVLLFEVQPTLVGKLCDYILGKIYYKNMLIPFTFRTSSQWETLFKRLPIRRWKTKKVKRPFFYPFSHIAFCLEK</sequence>
<evidence type="ECO:0000259" key="1">
    <source>
        <dbReference type="Pfam" id="PF08241"/>
    </source>
</evidence>
<comment type="caution">
    <text evidence="2">The sequence shown here is derived from an EMBL/GenBank/DDBJ whole genome shotgun (WGS) entry which is preliminary data.</text>
</comment>
<dbReference type="STRING" id="1797516.A3D26_00670"/>
<feature type="domain" description="Methyltransferase type 11" evidence="1">
    <location>
        <begin position="36"/>
        <end position="118"/>
    </location>
</feature>
<dbReference type="AlphaFoldDB" id="A0A1G1V9Z5"/>
<dbReference type="Pfam" id="PF08241">
    <property type="entry name" value="Methyltransf_11"/>
    <property type="match status" value="1"/>
</dbReference>
<dbReference type="Gene3D" id="3.40.50.150">
    <property type="entry name" value="Vaccinia Virus protein VP39"/>
    <property type="match status" value="1"/>
</dbReference>
<dbReference type="CDD" id="cd02440">
    <property type="entry name" value="AdoMet_MTases"/>
    <property type="match status" value="1"/>
</dbReference>
<gene>
    <name evidence="2" type="ORF">A3D26_00670</name>
</gene>
<dbReference type="PANTHER" id="PTHR43591">
    <property type="entry name" value="METHYLTRANSFERASE"/>
    <property type="match status" value="1"/>
</dbReference>
<dbReference type="Proteomes" id="UP000178319">
    <property type="component" value="Unassembled WGS sequence"/>
</dbReference>
<reference evidence="2 3" key="1">
    <citation type="journal article" date="2016" name="Nat. Commun.">
        <title>Thousands of microbial genomes shed light on interconnected biogeochemical processes in an aquifer system.</title>
        <authorList>
            <person name="Anantharaman K."/>
            <person name="Brown C.T."/>
            <person name="Hug L.A."/>
            <person name="Sharon I."/>
            <person name="Castelle C.J."/>
            <person name="Probst A.J."/>
            <person name="Thomas B.C."/>
            <person name="Singh A."/>
            <person name="Wilkins M.J."/>
            <person name="Karaoz U."/>
            <person name="Brodie E.L."/>
            <person name="Williams K.H."/>
            <person name="Hubbard S.S."/>
            <person name="Banfield J.F."/>
        </authorList>
    </citation>
    <scope>NUCLEOTIDE SEQUENCE [LARGE SCALE GENOMIC DNA]</scope>
</reference>
<dbReference type="EMBL" id="MHBZ01000007">
    <property type="protein sequence ID" value="OGY12022.1"/>
    <property type="molecule type" value="Genomic_DNA"/>
</dbReference>
<proteinExistence type="predicted"/>